<dbReference type="AlphaFoldDB" id="A0AAD5FED6"/>
<feature type="region of interest" description="Disordered" evidence="1">
    <location>
        <begin position="13"/>
        <end position="34"/>
    </location>
</feature>
<protein>
    <submittedName>
        <fullName evidence="2">Uncharacterized protein</fullName>
    </submittedName>
</protein>
<evidence type="ECO:0000256" key="1">
    <source>
        <dbReference type="SAM" id="MobiDB-lite"/>
    </source>
</evidence>
<reference evidence="2" key="1">
    <citation type="submission" date="2018-07" db="EMBL/GenBank/DDBJ databases">
        <title>Comparative genomics of catfishes provides insights into carnivory and benthic adaptation.</title>
        <authorList>
            <person name="Zhang Y."/>
            <person name="Wang D."/>
            <person name="Peng Z."/>
            <person name="Zheng S."/>
            <person name="Shao F."/>
            <person name="Tao W."/>
        </authorList>
    </citation>
    <scope>NUCLEOTIDE SEQUENCE</scope>
    <source>
        <strain evidence="2">Chongqing</strain>
    </source>
</reference>
<comment type="caution">
    <text evidence="2">The sequence shown here is derived from an EMBL/GenBank/DDBJ whole genome shotgun (WGS) entry which is preliminary data.</text>
</comment>
<evidence type="ECO:0000313" key="2">
    <source>
        <dbReference type="EMBL" id="KAI5613766.1"/>
    </source>
</evidence>
<name>A0AAD5FED6_SILAS</name>
<dbReference type="Proteomes" id="UP001205998">
    <property type="component" value="Unassembled WGS sequence"/>
</dbReference>
<accession>A0AAD5FED6</accession>
<gene>
    <name evidence="2" type="ORF">C0J50_4170</name>
</gene>
<organism evidence="2 3">
    <name type="scientific">Silurus asotus</name>
    <name type="common">Amur catfish</name>
    <name type="synonym">Parasilurus asotus</name>
    <dbReference type="NCBI Taxonomy" id="30991"/>
    <lineage>
        <taxon>Eukaryota</taxon>
        <taxon>Metazoa</taxon>
        <taxon>Chordata</taxon>
        <taxon>Craniata</taxon>
        <taxon>Vertebrata</taxon>
        <taxon>Euteleostomi</taxon>
        <taxon>Actinopterygii</taxon>
        <taxon>Neopterygii</taxon>
        <taxon>Teleostei</taxon>
        <taxon>Ostariophysi</taxon>
        <taxon>Siluriformes</taxon>
        <taxon>Siluridae</taxon>
        <taxon>Silurus</taxon>
    </lineage>
</organism>
<sequence>MPQILSKCLRPSLGFSSTSAASSRPQDKSRRLCSRKRFKERKIEKVEFVPVRTETTCVPREEDWEQEIEEFSRMLEKEKKKEVSSEMPYDPKEELKVALSEMSLYSIPHTPTQHQQHYNPSSHHTPPVRWIQHISRIEKDQFNDAEE</sequence>
<keyword evidence="3" id="KW-1185">Reference proteome</keyword>
<dbReference type="EMBL" id="MU562415">
    <property type="protein sequence ID" value="KAI5613766.1"/>
    <property type="molecule type" value="Genomic_DNA"/>
</dbReference>
<evidence type="ECO:0000313" key="3">
    <source>
        <dbReference type="Proteomes" id="UP001205998"/>
    </source>
</evidence>
<proteinExistence type="predicted"/>